<dbReference type="AlphaFoldDB" id="A0A4P7BF77"/>
<evidence type="ECO:0000313" key="6">
    <source>
        <dbReference type="Proteomes" id="UP000619512"/>
    </source>
</evidence>
<dbReference type="Proteomes" id="UP000619512">
    <property type="component" value="Unassembled WGS sequence"/>
</dbReference>
<dbReference type="OrthoDB" id="266279at2"/>
<dbReference type="EMBL" id="CP038026">
    <property type="protein sequence ID" value="QBQ37304.1"/>
    <property type="molecule type" value="Genomic_DNA"/>
</dbReference>
<proteinExistence type="predicted"/>
<feature type="chain" id="PRO_5044606760" evidence="1">
    <location>
        <begin position="22"/>
        <end position="264"/>
    </location>
</feature>
<organism evidence="3 6">
    <name type="scientific">Pseudoduganella plicata</name>
    <dbReference type="NCBI Taxonomy" id="321984"/>
    <lineage>
        <taxon>Bacteria</taxon>
        <taxon>Pseudomonadati</taxon>
        <taxon>Pseudomonadota</taxon>
        <taxon>Betaproteobacteria</taxon>
        <taxon>Burkholderiales</taxon>
        <taxon>Oxalobacteraceae</taxon>
        <taxon>Telluria group</taxon>
        <taxon>Pseudoduganella</taxon>
    </lineage>
</organism>
<keyword evidence="5" id="KW-1185">Reference proteome</keyword>
<name>A0A4P7BF77_9BURK</name>
<protein>
    <submittedName>
        <fullName evidence="4">DUF2135 domain-containing protein</fullName>
    </submittedName>
</protein>
<dbReference type="Proteomes" id="UP000294359">
    <property type="component" value="Chromosome"/>
</dbReference>
<reference evidence="3" key="3">
    <citation type="submission" date="2022-12" db="EMBL/GenBank/DDBJ databases">
        <authorList>
            <person name="Sun Q."/>
            <person name="Kim S."/>
        </authorList>
    </citation>
    <scope>NUCLEOTIDE SEQUENCE</scope>
    <source>
        <strain evidence="3">KCTC 12344</strain>
    </source>
</reference>
<evidence type="ECO:0000313" key="5">
    <source>
        <dbReference type="Proteomes" id="UP000294359"/>
    </source>
</evidence>
<evidence type="ECO:0000259" key="2">
    <source>
        <dbReference type="Pfam" id="PF09906"/>
    </source>
</evidence>
<gene>
    <name evidence="4" type="ORF">E1742_14825</name>
    <name evidence="3" type="ORF">GCM10007388_50810</name>
</gene>
<reference evidence="4 5" key="2">
    <citation type="submission" date="2019-03" db="EMBL/GenBank/DDBJ databases">
        <title>Draft Genome Sequences of Six Type Strains of the Genus Massilia.</title>
        <authorList>
            <person name="Miess H."/>
            <person name="Frediansyhah A."/>
            <person name="Gross H."/>
        </authorList>
    </citation>
    <scope>NUCLEOTIDE SEQUENCE [LARGE SCALE GENOMIC DNA]</scope>
    <source>
        <strain evidence="4 5">DSM 17505</strain>
    </source>
</reference>
<dbReference type="EMBL" id="BMWW01000017">
    <property type="protein sequence ID" value="GGZ11237.1"/>
    <property type="molecule type" value="Genomic_DNA"/>
</dbReference>
<evidence type="ECO:0000256" key="1">
    <source>
        <dbReference type="SAM" id="SignalP"/>
    </source>
</evidence>
<feature type="signal peptide" evidence="1">
    <location>
        <begin position="1"/>
        <end position="21"/>
    </location>
</feature>
<dbReference type="RefSeq" id="WP_134385672.1">
    <property type="nucleotide sequence ID" value="NZ_BMWW01000017.1"/>
</dbReference>
<reference evidence="3" key="1">
    <citation type="journal article" date="2014" name="Int. J. Syst. Evol. Microbiol.">
        <title>Complete genome sequence of Corynebacterium casei LMG S-19264T (=DSM 44701T), isolated from a smear-ripened cheese.</title>
        <authorList>
            <consortium name="US DOE Joint Genome Institute (JGI-PGF)"/>
            <person name="Walter F."/>
            <person name="Albersmeier A."/>
            <person name="Kalinowski J."/>
            <person name="Ruckert C."/>
        </authorList>
    </citation>
    <scope>NUCLEOTIDE SEQUENCE</scope>
    <source>
        <strain evidence="3">KCTC 12344</strain>
    </source>
</reference>
<keyword evidence="1" id="KW-0732">Signal</keyword>
<evidence type="ECO:0000313" key="3">
    <source>
        <dbReference type="EMBL" id="GGZ11237.1"/>
    </source>
</evidence>
<accession>A0A4P7BF77</accession>
<feature type="domain" description="DUF2135" evidence="2">
    <location>
        <begin position="195"/>
        <end position="250"/>
    </location>
</feature>
<dbReference type="Pfam" id="PF09906">
    <property type="entry name" value="DUF2135"/>
    <property type="match status" value="1"/>
</dbReference>
<sequence length="264" mass="29470">MTRRHFPCAALLALAALPAYAQDASVATPQGGWNRAALTDRSDELAVNYPYALIDRGTQKSRRMIQGHLRQMAKKRPFHQLVVNGNPTPLYTDDSGRYARAYSFGAGSNSVEVRAPDGKSIKRVQFYEVNTGRPQAVIRVIGAWDDNQAEVDLHVVTPDGQHAFFGHPVLTNGGGLDVDTVDGPGPENFVMTAPMRGLYQVWINYWGNFGSDGYHFDESTRQRPIITTRITLVFNENTAKERREEFVVPLRSIGELTLVKTFKF</sequence>
<dbReference type="InterPro" id="IPR019220">
    <property type="entry name" value="DUF2135"/>
</dbReference>
<evidence type="ECO:0000313" key="4">
    <source>
        <dbReference type="EMBL" id="QBQ37304.1"/>
    </source>
</evidence>